<proteinExistence type="predicted"/>
<dbReference type="Pfam" id="PF01926">
    <property type="entry name" value="MMR_HSR1"/>
    <property type="match status" value="1"/>
</dbReference>
<dbReference type="GO" id="GO:0005525">
    <property type="term" value="F:GTP binding"/>
    <property type="evidence" value="ECO:0007669"/>
    <property type="project" value="InterPro"/>
</dbReference>
<evidence type="ECO:0000259" key="1">
    <source>
        <dbReference type="Pfam" id="PF01926"/>
    </source>
</evidence>
<dbReference type="InterPro" id="IPR006073">
    <property type="entry name" value="GTP-bd"/>
</dbReference>
<name>A0A1J8QRR5_9AGAM</name>
<organism evidence="2 3">
    <name type="scientific">Rhizopogon vesiculosus</name>
    <dbReference type="NCBI Taxonomy" id="180088"/>
    <lineage>
        <taxon>Eukaryota</taxon>
        <taxon>Fungi</taxon>
        <taxon>Dikarya</taxon>
        <taxon>Basidiomycota</taxon>
        <taxon>Agaricomycotina</taxon>
        <taxon>Agaricomycetes</taxon>
        <taxon>Agaricomycetidae</taxon>
        <taxon>Boletales</taxon>
        <taxon>Suillineae</taxon>
        <taxon>Rhizopogonaceae</taxon>
        <taxon>Rhizopogon</taxon>
    </lineage>
</organism>
<feature type="domain" description="G" evidence="1">
    <location>
        <begin position="17"/>
        <end position="112"/>
    </location>
</feature>
<protein>
    <recommendedName>
        <fullName evidence="1">G domain-containing protein</fullName>
    </recommendedName>
</protein>
<evidence type="ECO:0000313" key="3">
    <source>
        <dbReference type="Proteomes" id="UP000183567"/>
    </source>
</evidence>
<dbReference type="Gene3D" id="3.40.50.300">
    <property type="entry name" value="P-loop containing nucleotide triphosphate hydrolases"/>
    <property type="match status" value="1"/>
</dbReference>
<reference evidence="2 3" key="1">
    <citation type="submission" date="2016-03" db="EMBL/GenBank/DDBJ databases">
        <title>Comparative genomics of the ectomycorrhizal sister species Rhizopogon vinicolor and Rhizopogon vesiculosus (Basidiomycota: Boletales) reveals a divergence of the mating type B locus.</title>
        <authorList>
            <person name="Mujic A.B."/>
            <person name="Kuo A."/>
            <person name="Tritt A."/>
            <person name="Lipzen A."/>
            <person name="Chen C."/>
            <person name="Johnson J."/>
            <person name="Sharma A."/>
            <person name="Barry K."/>
            <person name="Grigoriev I.V."/>
            <person name="Spatafora J.W."/>
        </authorList>
    </citation>
    <scope>NUCLEOTIDE SEQUENCE [LARGE SCALE GENOMIC DNA]</scope>
    <source>
        <strain evidence="2 3">AM-OR11-056</strain>
    </source>
</reference>
<dbReference type="OrthoDB" id="8954335at2759"/>
<dbReference type="InterPro" id="IPR027417">
    <property type="entry name" value="P-loop_NTPase"/>
</dbReference>
<dbReference type="SUPFAM" id="SSF52540">
    <property type="entry name" value="P-loop containing nucleoside triphosphate hydrolases"/>
    <property type="match status" value="1"/>
</dbReference>
<keyword evidence="3" id="KW-1185">Reference proteome</keyword>
<dbReference type="STRING" id="180088.A0A1J8QRR5"/>
<dbReference type="CDD" id="cd00882">
    <property type="entry name" value="Ras_like_GTPase"/>
    <property type="match status" value="1"/>
</dbReference>
<dbReference type="Proteomes" id="UP000183567">
    <property type="component" value="Unassembled WGS sequence"/>
</dbReference>
<dbReference type="EMBL" id="LVVM01004816">
    <property type="protein sequence ID" value="OJA12114.1"/>
    <property type="molecule type" value="Genomic_DNA"/>
</dbReference>
<sequence length="273" mass="30588">MVCARVDHSDAAPANFIIFGEMGVGKSSLVNLIAGKQLAMASSGAMSCTLESTQYKIRLPDSQREVNLYDTAGLNEPNLNNANYLDAVAKAHELILSLQEKGGVHGLIFCLRGGRISDTVQRNYSLFNEFLCQKKVPISLVFTGLEHERDMDDWWTQNQAHVEKSGIASVAHACITTTKGYNNAYEKRYLESQKKVYKMLNELACGTACPVDADGWFARVCQKLREFLAPGKVPWAVEKSRAKMMQVLTKRCKLRKEDAAQLLRRMEEKTEPY</sequence>
<accession>A0A1J8QRR5</accession>
<gene>
    <name evidence="2" type="ORF">AZE42_06624</name>
</gene>
<dbReference type="AlphaFoldDB" id="A0A1J8QRR5"/>
<comment type="caution">
    <text evidence="2">The sequence shown here is derived from an EMBL/GenBank/DDBJ whole genome shotgun (WGS) entry which is preliminary data.</text>
</comment>
<evidence type="ECO:0000313" key="2">
    <source>
        <dbReference type="EMBL" id="OJA12114.1"/>
    </source>
</evidence>